<organism evidence="5 6">
    <name type="scientific">Trichoderma asperellum (strain ATCC 204424 / CBS 433.97 / NBRC 101777)</name>
    <dbReference type="NCBI Taxonomy" id="1042311"/>
    <lineage>
        <taxon>Eukaryota</taxon>
        <taxon>Fungi</taxon>
        <taxon>Dikarya</taxon>
        <taxon>Ascomycota</taxon>
        <taxon>Pezizomycotina</taxon>
        <taxon>Sordariomycetes</taxon>
        <taxon>Hypocreomycetidae</taxon>
        <taxon>Hypocreales</taxon>
        <taxon>Hypocreaceae</taxon>
        <taxon>Trichoderma</taxon>
    </lineage>
</organism>
<dbReference type="Gene3D" id="3.40.50.300">
    <property type="entry name" value="P-loop containing nucleotide triphosphate hydrolases"/>
    <property type="match status" value="1"/>
</dbReference>
<dbReference type="SUPFAM" id="SSF82171">
    <property type="entry name" value="DPP6 N-terminal domain-like"/>
    <property type="match status" value="1"/>
</dbReference>
<reference evidence="5 6" key="1">
    <citation type="submission" date="2016-07" db="EMBL/GenBank/DDBJ databases">
        <title>Multiple horizontal gene transfer events from other fungi enriched the ability of initially mycotrophic Trichoderma (Ascomycota) to feed on dead plant biomass.</title>
        <authorList>
            <consortium name="DOE Joint Genome Institute"/>
            <person name="Aerts A."/>
            <person name="Atanasova L."/>
            <person name="Chenthamara K."/>
            <person name="Zhang J."/>
            <person name="Grujic M."/>
            <person name="Henrissat B."/>
            <person name="Kuo A."/>
            <person name="Salamov A."/>
            <person name="Lipzen A."/>
            <person name="Labutti K."/>
            <person name="Barry K."/>
            <person name="Miao Y."/>
            <person name="Rahimi M.J."/>
            <person name="Shen Q."/>
            <person name="Grigoriev I.V."/>
            <person name="Kubicek C.P."/>
            <person name="Druzhinina I.S."/>
        </authorList>
    </citation>
    <scope>NUCLEOTIDE SEQUENCE [LARGE SCALE GENOMIC DNA]</scope>
    <source>
        <strain evidence="5 6">CBS 433.97</strain>
    </source>
</reference>
<evidence type="ECO:0000256" key="3">
    <source>
        <dbReference type="PROSITE-ProRule" id="PRU00221"/>
    </source>
</evidence>
<evidence type="ECO:0000256" key="2">
    <source>
        <dbReference type="ARBA" id="ARBA00022737"/>
    </source>
</evidence>
<dbReference type="PANTHER" id="PTHR19848:SF8">
    <property type="entry name" value="F-BOX AND WD REPEAT DOMAIN CONTAINING 7"/>
    <property type="match status" value="1"/>
</dbReference>
<dbReference type="SUPFAM" id="SSF52540">
    <property type="entry name" value="P-loop containing nucleoside triphosphate hydrolases"/>
    <property type="match status" value="1"/>
</dbReference>
<keyword evidence="2" id="KW-0677">Repeat</keyword>
<dbReference type="PROSITE" id="PS50082">
    <property type="entry name" value="WD_REPEATS_2"/>
    <property type="match status" value="1"/>
</dbReference>
<dbReference type="STRING" id="1042311.A0A2T3ZFQ6"/>
<dbReference type="InterPro" id="IPR036322">
    <property type="entry name" value="WD40_repeat_dom_sf"/>
</dbReference>
<dbReference type="Gene3D" id="2.130.10.10">
    <property type="entry name" value="YVTN repeat-like/Quinoprotein amine dehydrogenase"/>
    <property type="match status" value="3"/>
</dbReference>
<dbReference type="SUPFAM" id="SSF50978">
    <property type="entry name" value="WD40 repeat-like"/>
    <property type="match status" value="1"/>
</dbReference>
<dbReference type="PANTHER" id="PTHR19848">
    <property type="entry name" value="WD40 REPEAT PROTEIN"/>
    <property type="match status" value="1"/>
</dbReference>
<dbReference type="Pfam" id="PF00400">
    <property type="entry name" value="WD40"/>
    <property type="match status" value="2"/>
</dbReference>
<feature type="domain" description="Nephrocystin 3-like N-terminal" evidence="4">
    <location>
        <begin position="189"/>
        <end position="346"/>
    </location>
</feature>
<dbReference type="PROSITE" id="PS50294">
    <property type="entry name" value="WD_REPEATS_REGION"/>
    <property type="match status" value="1"/>
</dbReference>
<evidence type="ECO:0000259" key="4">
    <source>
        <dbReference type="Pfam" id="PF24883"/>
    </source>
</evidence>
<dbReference type="InterPro" id="IPR056884">
    <property type="entry name" value="NPHP3-like_N"/>
</dbReference>
<protein>
    <recommendedName>
        <fullName evidence="4">Nephrocystin 3-like N-terminal domain-containing protein</fullName>
    </recommendedName>
</protein>
<dbReference type="InterPro" id="IPR001680">
    <property type="entry name" value="WD40_rpt"/>
</dbReference>
<evidence type="ECO:0000313" key="6">
    <source>
        <dbReference type="Proteomes" id="UP000240493"/>
    </source>
</evidence>
<keyword evidence="6" id="KW-1185">Reference proteome</keyword>
<proteinExistence type="predicted"/>
<evidence type="ECO:0000256" key="1">
    <source>
        <dbReference type="ARBA" id="ARBA00022574"/>
    </source>
</evidence>
<dbReference type="Pfam" id="PF24883">
    <property type="entry name" value="NPHP3_N"/>
    <property type="match status" value="1"/>
</dbReference>
<dbReference type="Proteomes" id="UP000240493">
    <property type="component" value="Unassembled WGS sequence"/>
</dbReference>
<name>A0A2T3ZFQ6_TRIA4</name>
<dbReference type="InterPro" id="IPR027417">
    <property type="entry name" value="P-loop_NTPase"/>
</dbReference>
<keyword evidence="1 3" id="KW-0853">WD repeat</keyword>
<evidence type="ECO:0000313" key="5">
    <source>
        <dbReference type="EMBL" id="PTB43634.1"/>
    </source>
</evidence>
<dbReference type="OrthoDB" id="538223at2759"/>
<dbReference type="EMBL" id="KZ679259">
    <property type="protein sequence ID" value="PTB43634.1"/>
    <property type="molecule type" value="Genomic_DNA"/>
</dbReference>
<gene>
    <name evidence="5" type="ORF">M441DRAFT_88369</name>
</gene>
<sequence length="1454" mass="163189">MDGFSTALNIFGVIETSINTASALYKYANDVKDAELDMKDLGEEINAHLSILGKAKDLLENQNGRLQVSQGLRSALDANSSKLASIKCQLDEKLSGNPGFRKQMLKRARWPFQSRRIKYDIENLRKGREDIRIALDIDKTNMIMDIQCAQSDEILSKLPVVQGAAFDAHANEHEPQCYPGTRVKILGEIGKWAQETDGRRIYWLCGMAGTGKSTICRTVSHHLTSLNIVTASFFFKKGDDNRDKSSALFTTIVKQLVEHLPKEMASHVKQALQDNPSISDKTLNMQFEKLILEPLESCKLLPPVIVVVLDALDECEDQASAAKIIELLPSVEAVSSTCFKVLVASRPECHLRKSFAQLECKYHKIFLYEALHEVADEDIRSDISIFLESQLGQIRDKYNLTNLQLPADWPPRSLIKDLVDISVPLFILAATACRYIGDEDLGLPVTLAHEFLQHHRQLGKRNPLARIYLPILEQLLVKRNGTVREDRSEVEKEKIIGEFRRVVGTIVALEAPLSIASLSELLQMSPMDVNLRLSGLNSVLNVPEDLNSPVKLFHLSFRDFLIGTGDQDQKHNFLVDERETHANLARQCITLLSRDDNLKQDICRLNHPGIARSNIDKGTIEASLPPHVRYACVHWVFHLKESQGRIRVDDETHRFLTKHLIHWLEALSLLGRVVESGEMVESLLAMIDNNDKVFGLLRDTKRFIRAYQHMMDVAPLQIYSSGLIFAPKRCEFRQCFEKAIPAWIKHQRTVSMDWDLCLQTLEGHNEPVFQAVLSPDSSLIASRSKTKVLIWRSHSGTCIHNIKAIRSKTIAFSPDSTSFYLVCSDGSVQRWETDTWTCKTRAEEDPVVVSPVTEVRRGHRYGAAISHDCKLVAVFAATGIEIRSISTPADSTKSIKTSVSSDQSLIFSPDSTYIVVQSFVSKLLEMWPIHGGKPTLIQHCSDIAFSPDSSLVALGFQVAVEICRIDKGSLKFYQKFRLDYGHCGFAFSHDAVLLAISLKSHKFGIWLTATGECLWTVTDHTDSITSLSFSHDSTFLVSSSYDRTLRIYSVSKERLPEMNEKKHKQVRSITISPDSSLLLLELYRRSSTWQVFRVDSGTCLAEFDQNKLQSEPTFMHDSALAVIKGGVAEIWHTDGRRSVQNLDGLGSDLSVVGQACFSADFTLAAGILEDRSLRIWRVNTGESIRVVKYAVPTEFHQITLCFSPDASRIAYASKLAKELFVWPIKSDTPTRKFDSGAVPCFALSNTKLAAVFGKGLFGKEALRIWSLETGDILHGLHGIDGYTQTLAFSYDSTLLASKALFMGKNEVYIWNTDTGARMQTIEFGSGITYLSFEPNGNSGLRTNLGRIKFKDSTALGEDAASVGQFQPWRYDKLGYNNGNDYSWITYNGEKILWLPVKYRGGWRASCDVSESVVAIASDSLGQEVVIEFDVEKIPVWYHDMHTYFVQQQKVSKSL</sequence>
<accession>A0A2T3ZFQ6</accession>
<feature type="repeat" description="WD" evidence="3">
    <location>
        <begin position="1017"/>
        <end position="1058"/>
    </location>
</feature>
<dbReference type="SUPFAM" id="SSF69322">
    <property type="entry name" value="Tricorn protease domain 2"/>
    <property type="match status" value="1"/>
</dbReference>
<dbReference type="SMART" id="SM00320">
    <property type="entry name" value="WD40"/>
    <property type="match status" value="4"/>
</dbReference>
<dbReference type="InterPro" id="IPR015943">
    <property type="entry name" value="WD40/YVTN_repeat-like_dom_sf"/>
</dbReference>